<gene>
    <name evidence="4" type="ORF">GPA21_08110</name>
</gene>
<sequence length="162" mass="17530">MNPGATQSAVLASRLSQLMESEAALLRNFLELLSREESLLVAGETDALLALTKEKTELYHLLQRQHDTRARMLGQAGLENNAEGIRKVCAALPGALATWDRILSLAAEARARNELNGKLITEHMQHNQAALSVLLTAADQPQLYDAEGVSRPAGRGRHLGSA</sequence>
<accession>A0A972F769</accession>
<evidence type="ECO:0000256" key="1">
    <source>
        <dbReference type="ARBA" id="ARBA00002397"/>
    </source>
</evidence>
<dbReference type="RefSeq" id="WP_168987702.1">
    <property type="nucleotide sequence ID" value="NZ_CAWPHM010000261.1"/>
</dbReference>
<name>A0A972F769_9RHOO</name>
<dbReference type="Pfam" id="PF05130">
    <property type="entry name" value="FlgN"/>
    <property type="match status" value="1"/>
</dbReference>
<dbReference type="Gene3D" id="1.20.58.300">
    <property type="entry name" value="FlgN-like"/>
    <property type="match status" value="1"/>
</dbReference>
<dbReference type="InterPro" id="IPR036679">
    <property type="entry name" value="FlgN-like_sf"/>
</dbReference>
<reference evidence="4" key="1">
    <citation type="submission" date="2019-12" db="EMBL/GenBank/DDBJ databases">
        <title>Comparative genomics gives insights into the taxonomy of the Azoarcus-Aromatoleum group and reveals separate origins of nif in the plant-associated Azoarcus and non-plant-associated Aromatoleum sub-groups.</title>
        <authorList>
            <person name="Lafos M."/>
            <person name="Maluk M."/>
            <person name="Batista M."/>
            <person name="Junghare M."/>
            <person name="Carmona M."/>
            <person name="Faoro H."/>
            <person name="Cruz L.M."/>
            <person name="Battistoni F."/>
            <person name="De Souza E."/>
            <person name="Pedrosa F."/>
            <person name="Chen W.-M."/>
            <person name="Poole P.S."/>
            <person name="Dixon R.A."/>
            <person name="James E.K."/>
        </authorList>
    </citation>
    <scope>NUCLEOTIDE SEQUENCE</scope>
    <source>
        <strain evidence="4">NSC3</strain>
    </source>
</reference>
<evidence type="ECO:0000313" key="4">
    <source>
        <dbReference type="EMBL" id="NMG02936.1"/>
    </source>
</evidence>
<comment type="caution">
    <text evidence="4">The sequence shown here is derived from an EMBL/GenBank/DDBJ whole genome shotgun (WGS) entry which is preliminary data.</text>
</comment>
<dbReference type="AlphaFoldDB" id="A0A972F769"/>
<dbReference type="SUPFAM" id="SSF140566">
    <property type="entry name" value="FlgN-like"/>
    <property type="match status" value="1"/>
</dbReference>
<protein>
    <submittedName>
        <fullName evidence="4">Flagellar protein FlgN</fullName>
    </submittedName>
</protein>
<proteinExistence type="inferred from homology"/>
<evidence type="ECO:0000256" key="2">
    <source>
        <dbReference type="ARBA" id="ARBA00007703"/>
    </source>
</evidence>
<keyword evidence="3" id="KW-1005">Bacterial flagellum biogenesis</keyword>
<comment type="similarity">
    <text evidence="2">Belongs to the FlgN family.</text>
</comment>
<dbReference type="GO" id="GO:0044780">
    <property type="term" value="P:bacterial-type flagellum assembly"/>
    <property type="evidence" value="ECO:0007669"/>
    <property type="project" value="InterPro"/>
</dbReference>
<organism evidence="4 5">
    <name type="scientific">Azoarcus taiwanensis</name>
    <dbReference type="NCBI Taxonomy" id="666964"/>
    <lineage>
        <taxon>Bacteria</taxon>
        <taxon>Pseudomonadati</taxon>
        <taxon>Pseudomonadota</taxon>
        <taxon>Betaproteobacteria</taxon>
        <taxon>Rhodocyclales</taxon>
        <taxon>Zoogloeaceae</taxon>
        <taxon>Azoarcus</taxon>
    </lineage>
</organism>
<keyword evidence="4" id="KW-0966">Cell projection</keyword>
<dbReference type="Proteomes" id="UP000599523">
    <property type="component" value="Unassembled WGS sequence"/>
</dbReference>
<keyword evidence="4" id="KW-0969">Cilium</keyword>
<evidence type="ECO:0000313" key="5">
    <source>
        <dbReference type="Proteomes" id="UP000599523"/>
    </source>
</evidence>
<evidence type="ECO:0000256" key="3">
    <source>
        <dbReference type="ARBA" id="ARBA00022795"/>
    </source>
</evidence>
<keyword evidence="5" id="KW-1185">Reference proteome</keyword>
<dbReference type="InterPro" id="IPR007809">
    <property type="entry name" value="FlgN-like"/>
</dbReference>
<keyword evidence="4" id="KW-0282">Flagellum</keyword>
<dbReference type="EMBL" id="WTVM01000037">
    <property type="protein sequence ID" value="NMG02936.1"/>
    <property type="molecule type" value="Genomic_DNA"/>
</dbReference>
<comment type="function">
    <text evidence="1">Required for the efficient initiation of filament assembly.</text>
</comment>